<keyword evidence="2" id="KW-1185">Reference proteome</keyword>
<proteinExistence type="predicted"/>
<dbReference type="PANTHER" id="PTHR43139:SF25">
    <property type="entry name" value="ALPHA_BETA-HYDROLASES SUPERFAMILY PROTEIN"/>
    <property type="match status" value="1"/>
</dbReference>
<dbReference type="InterPro" id="IPR052370">
    <property type="entry name" value="Meta-cleavage_hydrolase"/>
</dbReference>
<dbReference type="PANTHER" id="PTHR43139">
    <property type="entry name" value="SI:DKEY-122A22.2"/>
    <property type="match status" value="1"/>
</dbReference>
<dbReference type="SUPFAM" id="SSF53474">
    <property type="entry name" value="alpha/beta-Hydrolases"/>
    <property type="match status" value="1"/>
</dbReference>
<accession>A0AAD4IXV9</accession>
<dbReference type="Proteomes" id="UP001190926">
    <property type="component" value="Unassembled WGS sequence"/>
</dbReference>
<evidence type="ECO:0000313" key="1">
    <source>
        <dbReference type="EMBL" id="KAH6823432.1"/>
    </source>
</evidence>
<dbReference type="InterPro" id="IPR029058">
    <property type="entry name" value="AB_hydrolase_fold"/>
</dbReference>
<sequence length="118" mass="12909">MEAAGVRRMSVMGLSYGGFMAYSMAAQFPEAVERVVIGCAGVCLEENDIDEESTSIEKNSNMDDGLFKVKSVDEAIEILLAQTPAKLRELMRLSFYKPVKNVPSCFLSDFINGLDAEG</sequence>
<dbReference type="AlphaFoldDB" id="A0AAD4IXV9"/>
<dbReference type="EMBL" id="SDAM02000907">
    <property type="protein sequence ID" value="KAH6823432.1"/>
    <property type="molecule type" value="Genomic_DNA"/>
</dbReference>
<comment type="caution">
    <text evidence="1">The sequence shown here is derived from an EMBL/GenBank/DDBJ whole genome shotgun (WGS) entry which is preliminary data.</text>
</comment>
<evidence type="ECO:0000313" key="2">
    <source>
        <dbReference type="Proteomes" id="UP001190926"/>
    </source>
</evidence>
<dbReference type="Gene3D" id="3.40.50.1820">
    <property type="entry name" value="alpha/beta hydrolase"/>
    <property type="match status" value="1"/>
</dbReference>
<organism evidence="1 2">
    <name type="scientific">Perilla frutescens var. hirtella</name>
    <name type="common">Perilla citriodora</name>
    <name type="synonym">Perilla setoyensis</name>
    <dbReference type="NCBI Taxonomy" id="608512"/>
    <lineage>
        <taxon>Eukaryota</taxon>
        <taxon>Viridiplantae</taxon>
        <taxon>Streptophyta</taxon>
        <taxon>Embryophyta</taxon>
        <taxon>Tracheophyta</taxon>
        <taxon>Spermatophyta</taxon>
        <taxon>Magnoliopsida</taxon>
        <taxon>eudicotyledons</taxon>
        <taxon>Gunneridae</taxon>
        <taxon>Pentapetalae</taxon>
        <taxon>asterids</taxon>
        <taxon>lamiids</taxon>
        <taxon>Lamiales</taxon>
        <taxon>Lamiaceae</taxon>
        <taxon>Nepetoideae</taxon>
        <taxon>Elsholtzieae</taxon>
        <taxon>Perilla</taxon>
    </lineage>
</organism>
<protein>
    <submittedName>
        <fullName evidence="1">Alpha/beta-Hydrolases superfamily protein</fullName>
    </submittedName>
</protein>
<name>A0AAD4IXV9_PERFH</name>
<gene>
    <name evidence="1" type="ORF">C2S53_004241</name>
</gene>
<reference evidence="1 2" key="1">
    <citation type="journal article" date="2021" name="Nat. Commun.">
        <title>Incipient diploidization of the medicinal plant Perilla within 10,000 years.</title>
        <authorList>
            <person name="Zhang Y."/>
            <person name="Shen Q."/>
            <person name="Leng L."/>
            <person name="Zhang D."/>
            <person name="Chen S."/>
            <person name="Shi Y."/>
            <person name="Ning Z."/>
            <person name="Chen S."/>
        </authorList>
    </citation>
    <scope>NUCLEOTIDE SEQUENCE [LARGE SCALE GENOMIC DNA]</scope>
    <source>
        <strain evidence="2">cv. PC099</strain>
    </source>
</reference>